<gene>
    <name evidence="1" type="ORF">DES40_2136</name>
</gene>
<comment type="caution">
    <text evidence="1">The sequence shown here is derived from an EMBL/GenBank/DDBJ whole genome shotgun (WGS) entry which is preliminary data.</text>
</comment>
<dbReference type="RefSeq" id="WP_121101859.1">
    <property type="nucleotide sequence ID" value="NZ_RBII01000002.1"/>
</dbReference>
<dbReference type="InParanoid" id="A0A420WEG4"/>
<dbReference type="Proteomes" id="UP000282211">
    <property type="component" value="Unassembled WGS sequence"/>
</dbReference>
<proteinExistence type="predicted"/>
<dbReference type="OrthoDB" id="9799416at2"/>
<evidence type="ECO:0000313" key="2">
    <source>
        <dbReference type="Proteomes" id="UP000282211"/>
    </source>
</evidence>
<organism evidence="1 2">
    <name type="scientific">Litorimonas taeanensis</name>
    <dbReference type="NCBI Taxonomy" id="568099"/>
    <lineage>
        <taxon>Bacteria</taxon>
        <taxon>Pseudomonadati</taxon>
        <taxon>Pseudomonadota</taxon>
        <taxon>Alphaproteobacteria</taxon>
        <taxon>Maricaulales</taxon>
        <taxon>Robiginitomaculaceae</taxon>
    </lineage>
</organism>
<evidence type="ECO:0000313" key="1">
    <source>
        <dbReference type="EMBL" id="RKQ69336.1"/>
    </source>
</evidence>
<keyword evidence="2" id="KW-1185">Reference proteome</keyword>
<accession>A0A420WEG4</accession>
<dbReference type="InterPro" id="IPR022172">
    <property type="entry name" value="DUF3703"/>
</dbReference>
<reference evidence="1 2" key="1">
    <citation type="submission" date="2018-10" db="EMBL/GenBank/DDBJ databases">
        <title>Genomic Encyclopedia of Type Strains, Phase IV (KMG-IV): sequencing the most valuable type-strain genomes for metagenomic binning, comparative biology and taxonomic classification.</title>
        <authorList>
            <person name="Goeker M."/>
        </authorList>
    </citation>
    <scope>NUCLEOTIDE SEQUENCE [LARGE SCALE GENOMIC DNA]</scope>
    <source>
        <strain evidence="1 2">DSM 22008</strain>
    </source>
</reference>
<dbReference type="Pfam" id="PF12487">
    <property type="entry name" value="DUF3703"/>
    <property type="match status" value="1"/>
</dbReference>
<protein>
    <submittedName>
        <fullName evidence="1">Uncharacterized protein DUF3703</fullName>
    </submittedName>
</protein>
<dbReference type="EMBL" id="RBII01000002">
    <property type="protein sequence ID" value="RKQ69336.1"/>
    <property type="molecule type" value="Genomic_DNA"/>
</dbReference>
<dbReference type="AlphaFoldDB" id="A0A420WEG4"/>
<name>A0A420WEG4_9PROT</name>
<sequence length="114" mass="13158">MQPILKAGFHSEMTAARQAYENHAWKTAFYHLERAHILGQRYFWPHLQTHLWMFRFGLKRRDVKEITGQSLRILAVFPAALFNWVPEGNTGGANISAIKTLPIPTDLQKLLDSE</sequence>